<dbReference type="OrthoDB" id="8481003at2"/>
<name>A0A562IYR3_9GAMM</name>
<gene>
    <name evidence="2" type="ORF">LX59_01532</name>
</gene>
<dbReference type="Pfam" id="PF07042">
    <property type="entry name" value="TrfA"/>
    <property type="match status" value="1"/>
</dbReference>
<keyword evidence="3" id="KW-1185">Reference proteome</keyword>
<dbReference type="InterPro" id="IPR010751">
    <property type="entry name" value="TrfA"/>
</dbReference>
<organism evidence="2 3">
    <name type="scientific">Azomonas agilis</name>
    <dbReference type="NCBI Taxonomy" id="116849"/>
    <lineage>
        <taxon>Bacteria</taxon>
        <taxon>Pseudomonadati</taxon>
        <taxon>Pseudomonadota</taxon>
        <taxon>Gammaproteobacteria</taxon>
        <taxon>Pseudomonadales</taxon>
        <taxon>Pseudomonadaceae</taxon>
        <taxon>Azomonas</taxon>
    </lineage>
</organism>
<proteinExistence type="predicted"/>
<reference evidence="2 3" key="1">
    <citation type="submission" date="2019-07" db="EMBL/GenBank/DDBJ databases">
        <title>Genomic Encyclopedia of Type Strains, Phase I: the one thousand microbial genomes (KMG-I) project.</title>
        <authorList>
            <person name="Kyrpides N."/>
        </authorList>
    </citation>
    <scope>NUCLEOTIDE SEQUENCE [LARGE SCALE GENOMIC DNA]</scope>
    <source>
        <strain evidence="2 3">DSM 375</strain>
    </source>
</reference>
<feature type="region of interest" description="Disordered" evidence="1">
    <location>
        <begin position="24"/>
        <end position="56"/>
    </location>
</feature>
<accession>A0A562IYR3</accession>
<feature type="compositionally biased region" description="Low complexity" evidence="1">
    <location>
        <begin position="34"/>
        <end position="50"/>
    </location>
</feature>
<evidence type="ECO:0000313" key="2">
    <source>
        <dbReference type="EMBL" id="TWH76022.1"/>
    </source>
</evidence>
<evidence type="ECO:0000313" key="3">
    <source>
        <dbReference type="Proteomes" id="UP000319627"/>
    </source>
</evidence>
<evidence type="ECO:0000256" key="1">
    <source>
        <dbReference type="SAM" id="MobiDB-lite"/>
    </source>
</evidence>
<comment type="caution">
    <text evidence="2">The sequence shown here is derived from an EMBL/GenBank/DDBJ whole genome shotgun (WGS) entry which is preliminary data.</text>
</comment>
<dbReference type="RefSeq" id="WP_144571240.1">
    <property type="nucleotide sequence ID" value="NZ_VLKG01000004.1"/>
</dbReference>
<sequence>MKDESSVKHGGLAARVAAIAKKNTHKLKTEKSKQQSLAAALQREQEQQIPNTPPQIPLQLPLFPQDKSAMPHKWTRSSLFMSVAAGGKSNLSRPKYVKTRLASRNDLTLFYTGEQLDMADNDVFLHAIRLAQGQAAGAPIYFVRSQFLEAIGRTTGTSGYKWLKDSLQRLASATLFIENADGDGKMFRLIKELSWKRQNEEFWLSLDSEIVQFFGKHELAHIDFQARLELRAPLAKWLQNYASGHRSGDWHHVSVENLRVWSGSGEMRNFMGKGRGLPKALEELVATNIIEEYEFYETKTLGRYEKMVKWWRPSDFGKWLRNYTLAQPAGWYQVDVDELLSLSQYRTLKSFLAVGRGLRKALSELEKSLIIDQSEIYYETTEDNNKLLRVRWLKLDR</sequence>
<dbReference type="EMBL" id="VLKG01000004">
    <property type="protein sequence ID" value="TWH76022.1"/>
    <property type="molecule type" value="Genomic_DNA"/>
</dbReference>
<dbReference type="AlphaFoldDB" id="A0A562IYR3"/>
<dbReference type="Proteomes" id="UP000319627">
    <property type="component" value="Unassembled WGS sequence"/>
</dbReference>
<protein>
    <submittedName>
        <fullName evidence="2">Replication initiator protein A</fullName>
    </submittedName>
</protein>